<dbReference type="PANTHER" id="PTHR38663">
    <property type="match status" value="1"/>
</dbReference>
<dbReference type="OMA" id="KHGRKMN"/>
<evidence type="ECO:0000313" key="3">
    <source>
        <dbReference type="Proteomes" id="UP000005207"/>
    </source>
</evidence>
<organism evidence="2 3">
    <name type="scientific">Oreochromis niloticus</name>
    <name type="common">Nile tilapia</name>
    <name type="synonym">Tilapia nilotica</name>
    <dbReference type="NCBI Taxonomy" id="8128"/>
    <lineage>
        <taxon>Eukaryota</taxon>
        <taxon>Metazoa</taxon>
        <taxon>Chordata</taxon>
        <taxon>Craniata</taxon>
        <taxon>Vertebrata</taxon>
        <taxon>Euteleostomi</taxon>
        <taxon>Actinopterygii</taxon>
        <taxon>Neopterygii</taxon>
        <taxon>Teleostei</taxon>
        <taxon>Neoteleostei</taxon>
        <taxon>Acanthomorphata</taxon>
        <taxon>Ovalentaria</taxon>
        <taxon>Cichlomorphae</taxon>
        <taxon>Cichliformes</taxon>
        <taxon>Cichlidae</taxon>
        <taxon>African cichlids</taxon>
        <taxon>Pseudocrenilabrinae</taxon>
        <taxon>Oreochromini</taxon>
        <taxon>Oreochromis</taxon>
    </lineage>
</organism>
<dbReference type="Gene3D" id="3.50.50.60">
    <property type="entry name" value="FAD/NAD(P)-binding domain"/>
    <property type="match status" value="1"/>
</dbReference>
<evidence type="ECO:0000256" key="1">
    <source>
        <dbReference type="SAM" id="MobiDB-lite"/>
    </source>
</evidence>
<sequence>MRSPLHCGNIGNSGTRWTLNPVFWRDFHHLRSQNKLMNKSNQMVIHDVLIIGSGPHALTLASLLSSNDWDPNSDLRHDSLLSTSTTKSQPSTETSSNKPNTSKMKRKKRVTDGQAMALQQAITLQQAKSAASERTVYAPLSLRVVDTYGEWTALWESQFTALNIAHLRSHSLVHTDPLNKKALQEFALRCERSAELHSLPEQVYILDENAFFNDMRLGKKERKRLNINSALKKSLSFSLPGAKLSVDFFKEQVERYKLDKVLLKGTVEHITPVKEDETEMKDENMKEEEENQSDVLKVSDAKRNGAGKRAKYFQVQLEDGTILRAYQVVMATGPTRAQMANIPSWVKSIGESYPEERLLHTVHLMHHLPNSKQKPRETNCVRDKDTFAPQVCEAGQRVMVIGGGLTSAHVISIALQQGASHVTWVMRKHLQLKQFDVGDVESLVGRYSHVEHGIKMDGQAYLRQFYNERSLHKRLAMIHQARKGGAVTPEAYIQLQPFIVNGQVDVKTYCQVSEASWCYRNQVWSLSLSTGEHWTGDKIWIATGCKLDVKQDPLLSEVMKEFPIQVIDGWPCIMESLQWTEECPLYLMGQYAALQVGPHAVNLAGGQAASMRIAKDIIGRHQQKGGQALELSGHKPKTEEYIQQMRGSHTVMTF</sequence>
<dbReference type="GeneTree" id="ENSGT00390000011024"/>
<dbReference type="SUPFAM" id="SSF51905">
    <property type="entry name" value="FAD/NAD(P)-binding domain"/>
    <property type="match status" value="2"/>
</dbReference>
<feature type="compositionally biased region" description="Polar residues" evidence="1">
    <location>
        <begin position="80"/>
        <end position="102"/>
    </location>
</feature>
<proteinExistence type="predicted"/>
<dbReference type="Ensembl" id="ENSONIT00000004287.2">
    <property type="protein sequence ID" value="ENSONIP00000004286.2"/>
    <property type="gene ID" value="ENSONIG00000003402.2"/>
</dbReference>
<reference evidence="3" key="1">
    <citation type="submission" date="2012-01" db="EMBL/GenBank/DDBJ databases">
        <title>The Genome Sequence of Oreochromis niloticus (Nile Tilapia).</title>
        <authorList>
            <consortium name="Broad Institute Genome Assembly Team"/>
            <consortium name="Broad Institute Sequencing Platform"/>
            <person name="Di Palma F."/>
            <person name="Johnson J."/>
            <person name="Lander E.S."/>
            <person name="Lindblad-Toh K."/>
        </authorList>
    </citation>
    <scope>NUCLEOTIDE SEQUENCE [LARGE SCALE GENOMIC DNA]</scope>
</reference>
<name>I3J5Z6_ORENI</name>
<reference evidence="2" key="3">
    <citation type="submission" date="2025-09" db="UniProtKB">
        <authorList>
            <consortium name="Ensembl"/>
        </authorList>
    </citation>
    <scope>IDENTIFICATION</scope>
</reference>
<dbReference type="eggNOG" id="ENOG502QPIW">
    <property type="taxonomic scope" value="Eukaryota"/>
</dbReference>
<dbReference type="AlphaFoldDB" id="I3J5Z6"/>
<feature type="region of interest" description="Disordered" evidence="1">
    <location>
        <begin position="75"/>
        <end position="112"/>
    </location>
</feature>
<dbReference type="HOGENOM" id="CLU_014633_2_0_1"/>
<dbReference type="PANTHER" id="PTHR38663:SF1">
    <property type="entry name" value="L-ORNITHINE N(5)-MONOOXYGENASE"/>
    <property type="match status" value="1"/>
</dbReference>
<gene>
    <name evidence="2" type="primary">zgc:113276</name>
</gene>
<dbReference type="Proteomes" id="UP000005207">
    <property type="component" value="Linkage group LG1"/>
</dbReference>
<keyword evidence="3" id="KW-1185">Reference proteome</keyword>
<protein>
    <submittedName>
        <fullName evidence="2">Zgc:113276</fullName>
    </submittedName>
</protein>
<reference evidence="2" key="2">
    <citation type="submission" date="2025-08" db="UniProtKB">
        <authorList>
            <consortium name="Ensembl"/>
        </authorList>
    </citation>
    <scope>IDENTIFICATION</scope>
</reference>
<dbReference type="InterPro" id="IPR036188">
    <property type="entry name" value="FAD/NAD-bd_sf"/>
</dbReference>
<dbReference type="InParanoid" id="I3J5Z6"/>
<evidence type="ECO:0000313" key="2">
    <source>
        <dbReference type="Ensembl" id="ENSONIP00000004286.2"/>
    </source>
</evidence>
<accession>I3J5Z6</accession>